<dbReference type="Pfam" id="PF12872">
    <property type="entry name" value="OST-HTH"/>
    <property type="match status" value="1"/>
</dbReference>
<evidence type="ECO:0000256" key="2">
    <source>
        <dbReference type="ARBA" id="ARBA00022490"/>
    </source>
</evidence>
<feature type="region of interest" description="Disordered" evidence="5">
    <location>
        <begin position="68"/>
        <end position="102"/>
    </location>
</feature>
<feature type="compositionally biased region" description="Polar residues" evidence="5">
    <location>
        <begin position="929"/>
        <end position="945"/>
    </location>
</feature>
<evidence type="ECO:0000256" key="5">
    <source>
        <dbReference type="SAM" id="MobiDB-lite"/>
    </source>
</evidence>
<dbReference type="InterPro" id="IPR035437">
    <property type="entry name" value="SNase_OB-fold_sf"/>
</dbReference>
<feature type="region of interest" description="Disordered" evidence="5">
    <location>
        <begin position="117"/>
        <end position="146"/>
    </location>
</feature>
<dbReference type="InterPro" id="IPR041966">
    <property type="entry name" value="LOTUS-like"/>
</dbReference>
<evidence type="ECO:0000256" key="1">
    <source>
        <dbReference type="ARBA" id="ARBA00004496"/>
    </source>
</evidence>
<dbReference type="GO" id="GO:0030154">
    <property type="term" value="P:cell differentiation"/>
    <property type="evidence" value="ECO:0007669"/>
    <property type="project" value="UniProtKB-ARBA"/>
</dbReference>
<evidence type="ECO:0000259" key="7">
    <source>
        <dbReference type="PROSITE" id="PS51644"/>
    </source>
</evidence>
<dbReference type="Gene3D" id="2.30.30.140">
    <property type="match status" value="1"/>
</dbReference>
<protein>
    <submittedName>
        <fullName evidence="8">Uncharacterized protein</fullName>
    </submittedName>
</protein>
<accession>A0A9J6F622</accession>
<feature type="domain" description="HTH OST-type" evidence="7">
    <location>
        <begin position="1"/>
        <end position="55"/>
    </location>
</feature>
<dbReference type="GO" id="GO:0007283">
    <property type="term" value="P:spermatogenesis"/>
    <property type="evidence" value="ECO:0007669"/>
    <property type="project" value="UniProtKB-KW"/>
</dbReference>
<dbReference type="EMBL" id="JABSTU010000001">
    <property type="protein sequence ID" value="KAH8041536.1"/>
    <property type="molecule type" value="Genomic_DNA"/>
</dbReference>
<organism evidence="8 9">
    <name type="scientific">Rhipicephalus microplus</name>
    <name type="common">Cattle tick</name>
    <name type="synonym">Boophilus microplus</name>
    <dbReference type="NCBI Taxonomy" id="6941"/>
    <lineage>
        <taxon>Eukaryota</taxon>
        <taxon>Metazoa</taxon>
        <taxon>Ecdysozoa</taxon>
        <taxon>Arthropoda</taxon>
        <taxon>Chelicerata</taxon>
        <taxon>Arachnida</taxon>
        <taxon>Acari</taxon>
        <taxon>Parasitiformes</taxon>
        <taxon>Ixodida</taxon>
        <taxon>Ixodoidea</taxon>
        <taxon>Ixodidae</taxon>
        <taxon>Rhipicephalinae</taxon>
        <taxon>Rhipicephalus</taxon>
        <taxon>Boophilus</taxon>
    </lineage>
</organism>
<feature type="region of interest" description="Disordered" evidence="5">
    <location>
        <begin position="165"/>
        <end position="190"/>
    </location>
</feature>
<dbReference type="InterPro" id="IPR002999">
    <property type="entry name" value="Tudor"/>
</dbReference>
<feature type="compositionally biased region" description="Low complexity" evidence="5">
    <location>
        <begin position="916"/>
        <end position="928"/>
    </location>
</feature>
<sequence>MTISEFTKVYKSEEGHPVPFDKFGCANVHQFLNKISDAVTLKHGPTGEYVIQPKITQEVKHIDRLVKQQKPSSAKSKVKHPMYRPPVRGRYVPRARGGGSSFGGKGRAITAMAPQMQSVPSVSQDMLPSIPDSKNRTSPESVASTGTAQYRGVSKLHHSLLQNSTAFNGNASSSPTHTNTKDHFEVDSPSHSARFVKQEQVLIESLFASQSENCKEVSNTAEHAHYSGDTMSQLLGLNLVSVKQSKHYMPCNSLVQKWIAQQHVTGGMFQPACTQTLPVQGTSAIPGQPFLRPSLCHPFMPSPQKADVTCNSEPNGQVVCSMLNPDAVAYQPTPTGAQASTGRDERSRGAVSREFTDNQTQVAPEVVNKGTSTDDFCIPKGFATCLRSILDEYPTGVDIKVLMGMCEERIGSSAYFTQNKHPLEMLPDILSSVSSACVMPDSRGVYRVMLPWKEKESGVPPLPDDIRIGLQSILLNYPKGLQVSELLDIYENQFGEHDHIKAYGQCTSGFIRNILYALPFAAVKNRGDGEHIVQLTEEGLQNSLQHVGQSTPKIAAEEFYAYPIQELPHCWTFSVAIGEVFSPSDFYFLITEDGAISQLTYLMNELDEFYNSAASNFYSVNINDLKPGLVCAALYTTDGQPLWHRAVVKSVQACEVFVFYIDYGTVMPVKVFEIRRLRSDFLKLPAQAIKASLSSVKPDNEQAWTPKAKERFLQLVKMGECTCSVVRKEEDICFVELIMSDGKMEFSLSEVMVYEELAVSTIVTEAVAPRTAIEPWTFSNGYTADIIVWNGQRYMSSMAISKVFGWKEDLVSKKLSDKNVRVNGALLEKKCVPELHLEVCLSDNVFYFDSIQLYNLESVPFILQILQHPLDNLRYELESKLVSFNTLSDGTVSMDKADNCDKRCSGYDDDSPLTNDASRSQDSAQSSAFMPQSQTNVTSSGNSQDAFRRNLETKLAELKQKRASLRMAFYKNRDSVALPELEFIERKVDSFTKVLNELDISSGHQVVTEPSNLSASSSSKNPNNTTGSSPQSVVDKFQSKLLEALMTSKQNTCSQSRINCGAMQLTSEYNWRKWKDSCSTEDCAGKEVFCDNFFASAELLAEMKLRGLGCTSTLRSGRIGRCPLQNDKELKGNGRGSFDFRREKEDGLVICQWYDNRTVTIGSNKHSVNPVGSCRRYDCKNKSFVEVQRPSLVRVYNQSMGGVDRADQLLAFYRNDLKTKKWYKRVVFHLLDLAIVNSWLLYRATKGSSMQLAHYKLQIALGLMKAEQAT</sequence>
<comment type="caution">
    <text evidence="8">The sequence shown here is derived from an EMBL/GenBank/DDBJ whole genome shotgun (WGS) entry which is preliminary data.</text>
</comment>
<evidence type="ECO:0000259" key="6">
    <source>
        <dbReference type="PROSITE" id="PS50304"/>
    </source>
</evidence>
<evidence type="ECO:0000256" key="3">
    <source>
        <dbReference type="ARBA" id="ARBA00022737"/>
    </source>
</evidence>
<dbReference type="VEuPathDB" id="VectorBase:LOC119181169"/>
<dbReference type="PROSITE" id="PS51644">
    <property type="entry name" value="HTH_OST"/>
    <property type="match status" value="1"/>
</dbReference>
<reference evidence="8" key="1">
    <citation type="journal article" date="2020" name="Cell">
        <title>Large-Scale Comparative Analyses of Tick Genomes Elucidate Their Genetic Diversity and Vector Capacities.</title>
        <authorList>
            <consortium name="Tick Genome and Microbiome Consortium (TIGMIC)"/>
            <person name="Jia N."/>
            <person name="Wang J."/>
            <person name="Shi W."/>
            <person name="Du L."/>
            <person name="Sun Y."/>
            <person name="Zhan W."/>
            <person name="Jiang J.F."/>
            <person name="Wang Q."/>
            <person name="Zhang B."/>
            <person name="Ji P."/>
            <person name="Bell-Sakyi L."/>
            <person name="Cui X.M."/>
            <person name="Yuan T.T."/>
            <person name="Jiang B.G."/>
            <person name="Yang W.F."/>
            <person name="Lam T.T."/>
            <person name="Chang Q.C."/>
            <person name="Ding S.J."/>
            <person name="Wang X.J."/>
            <person name="Zhu J.G."/>
            <person name="Ruan X.D."/>
            <person name="Zhao L."/>
            <person name="Wei J.T."/>
            <person name="Ye R.Z."/>
            <person name="Que T.C."/>
            <person name="Du C.H."/>
            <person name="Zhou Y.H."/>
            <person name="Cheng J.X."/>
            <person name="Dai P.F."/>
            <person name="Guo W.B."/>
            <person name="Han X.H."/>
            <person name="Huang E.J."/>
            <person name="Li L.F."/>
            <person name="Wei W."/>
            <person name="Gao Y.C."/>
            <person name="Liu J.Z."/>
            <person name="Shao H.Z."/>
            <person name="Wang X."/>
            <person name="Wang C.C."/>
            <person name="Yang T.C."/>
            <person name="Huo Q.B."/>
            <person name="Li W."/>
            <person name="Chen H.Y."/>
            <person name="Chen S.E."/>
            <person name="Zhou L.G."/>
            <person name="Ni X.B."/>
            <person name="Tian J.H."/>
            <person name="Sheng Y."/>
            <person name="Liu T."/>
            <person name="Pan Y.S."/>
            <person name="Xia L.Y."/>
            <person name="Li J."/>
            <person name="Zhao F."/>
            <person name="Cao W.C."/>
        </authorList>
    </citation>
    <scope>NUCLEOTIDE SEQUENCE</scope>
    <source>
        <strain evidence="8">Rmic-2018</strain>
    </source>
</reference>
<feature type="compositionally biased region" description="Polar residues" evidence="5">
    <location>
        <begin position="136"/>
        <end position="146"/>
    </location>
</feature>
<feature type="region of interest" description="Disordered" evidence="5">
    <location>
        <begin position="908"/>
        <end position="945"/>
    </location>
</feature>
<dbReference type="CDD" id="cd08824">
    <property type="entry name" value="LOTUS"/>
    <property type="match status" value="1"/>
</dbReference>
<gene>
    <name evidence="8" type="ORF">HPB51_016981</name>
</gene>
<reference evidence="8" key="2">
    <citation type="submission" date="2021-09" db="EMBL/GenBank/DDBJ databases">
        <authorList>
            <person name="Jia N."/>
            <person name="Wang J."/>
            <person name="Shi W."/>
            <person name="Du L."/>
            <person name="Sun Y."/>
            <person name="Zhan W."/>
            <person name="Jiang J."/>
            <person name="Wang Q."/>
            <person name="Zhang B."/>
            <person name="Ji P."/>
            <person name="Sakyi L.B."/>
            <person name="Cui X."/>
            <person name="Yuan T."/>
            <person name="Jiang B."/>
            <person name="Yang W."/>
            <person name="Lam T.T.-Y."/>
            <person name="Chang Q."/>
            <person name="Ding S."/>
            <person name="Wang X."/>
            <person name="Zhu J."/>
            <person name="Ruan X."/>
            <person name="Zhao L."/>
            <person name="Wei J."/>
            <person name="Que T."/>
            <person name="Du C."/>
            <person name="Cheng J."/>
            <person name="Dai P."/>
            <person name="Han X."/>
            <person name="Huang E."/>
            <person name="Gao Y."/>
            <person name="Liu J."/>
            <person name="Shao H."/>
            <person name="Ye R."/>
            <person name="Li L."/>
            <person name="Wei W."/>
            <person name="Wang X."/>
            <person name="Wang C."/>
            <person name="Huo Q."/>
            <person name="Li W."/>
            <person name="Guo W."/>
            <person name="Chen H."/>
            <person name="Chen S."/>
            <person name="Zhou L."/>
            <person name="Zhou L."/>
            <person name="Ni X."/>
            <person name="Tian J."/>
            <person name="Zhou Y."/>
            <person name="Sheng Y."/>
            <person name="Liu T."/>
            <person name="Pan Y."/>
            <person name="Xia L."/>
            <person name="Li J."/>
            <person name="Zhao F."/>
            <person name="Cao W."/>
        </authorList>
    </citation>
    <scope>NUCLEOTIDE SEQUENCE</scope>
    <source>
        <strain evidence="8">Rmic-2018</strain>
        <tissue evidence="8">Larvae</tissue>
    </source>
</reference>
<feature type="region of interest" description="Disordered" evidence="5">
    <location>
        <begin position="1007"/>
        <end position="1032"/>
    </location>
</feature>
<evidence type="ECO:0000313" key="8">
    <source>
        <dbReference type="EMBL" id="KAH8041536.1"/>
    </source>
</evidence>
<name>A0A9J6F622_RHIMP</name>
<dbReference type="PROSITE" id="PS50304">
    <property type="entry name" value="TUDOR"/>
    <property type="match status" value="1"/>
</dbReference>
<dbReference type="AlphaFoldDB" id="A0A9J6F622"/>
<dbReference type="SUPFAM" id="SSF63748">
    <property type="entry name" value="Tudor/PWWP/MBT"/>
    <property type="match status" value="1"/>
</dbReference>
<feature type="compositionally biased region" description="Polar residues" evidence="5">
    <location>
        <begin position="165"/>
        <end position="178"/>
    </location>
</feature>
<dbReference type="Pfam" id="PF00567">
    <property type="entry name" value="TUDOR"/>
    <property type="match status" value="1"/>
</dbReference>
<keyword evidence="4" id="KW-0744">Spermatogenesis</keyword>
<feature type="compositionally biased region" description="Low complexity" evidence="5">
    <location>
        <begin position="1008"/>
        <end position="1030"/>
    </location>
</feature>
<dbReference type="Proteomes" id="UP000821866">
    <property type="component" value="Chromosome 1"/>
</dbReference>
<dbReference type="PANTHER" id="PTHR47272:SF2">
    <property type="entry name" value="PIGGYBAC TRANSPOSABLE ELEMENT-DERIVED PROTEIN 3-LIKE"/>
    <property type="match status" value="1"/>
</dbReference>
<dbReference type="PANTHER" id="PTHR47272">
    <property type="entry name" value="DDE_TNP_1_7 DOMAIN-CONTAINING PROTEIN"/>
    <property type="match status" value="1"/>
</dbReference>
<keyword evidence="3" id="KW-0677">Repeat</keyword>
<proteinExistence type="predicted"/>
<feature type="compositionally biased region" description="Low complexity" evidence="5">
    <location>
        <begin position="85"/>
        <end position="95"/>
    </location>
</feature>
<dbReference type="GO" id="GO:0005737">
    <property type="term" value="C:cytoplasm"/>
    <property type="evidence" value="ECO:0007669"/>
    <property type="project" value="UniProtKB-SubCell"/>
</dbReference>
<keyword evidence="2" id="KW-0963">Cytoplasm</keyword>
<dbReference type="VEuPathDB" id="VectorBase:LOC119179545"/>
<dbReference type="InterPro" id="IPR029526">
    <property type="entry name" value="PGBD"/>
</dbReference>
<dbReference type="Gene3D" id="3.30.420.610">
    <property type="entry name" value="LOTUS domain-like"/>
    <property type="match status" value="1"/>
</dbReference>
<dbReference type="Pfam" id="PF13843">
    <property type="entry name" value="DDE_Tnp_1_7"/>
    <property type="match status" value="1"/>
</dbReference>
<evidence type="ECO:0000256" key="4">
    <source>
        <dbReference type="ARBA" id="ARBA00022871"/>
    </source>
</evidence>
<feature type="compositionally biased region" description="Polar residues" evidence="5">
    <location>
        <begin position="117"/>
        <end position="126"/>
    </location>
</feature>
<keyword evidence="4" id="KW-0221">Differentiation</keyword>
<dbReference type="Gene3D" id="2.40.50.90">
    <property type="match status" value="1"/>
</dbReference>
<feature type="compositionally biased region" description="Basic and acidic residues" evidence="5">
    <location>
        <begin position="179"/>
        <end position="188"/>
    </location>
</feature>
<comment type="subcellular location">
    <subcellularLocation>
        <location evidence="1">Cytoplasm</location>
    </subcellularLocation>
</comment>
<keyword evidence="9" id="KW-1185">Reference proteome</keyword>
<dbReference type="InterPro" id="IPR025605">
    <property type="entry name" value="OST-HTH/LOTUS_dom"/>
</dbReference>
<feature type="region of interest" description="Disordered" evidence="5">
    <location>
        <begin position="333"/>
        <end position="364"/>
    </location>
</feature>
<feature type="domain" description="Tudor" evidence="6">
    <location>
        <begin position="624"/>
        <end position="684"/>
    </location>
</feature>
<evidence type="ECO:0000313" key="9">
    <source>
        <dbReference type="Proteomes" id="UP000821866"/>
    </source>
</evidence>